<sequence length="188" mass="21083">MQALLLSASLVIILCYLWYASLIKKRQSALDSLNVMDQRMASRCSLLSAILTQSQAHHPQTSEQALLLSELTALQASSRWQQQIDTQLTQVLNTWTLMDRLLSRLFFTVTTDKLDENQLNQYLQFELDYGHAADFYNRAVTDLNQGVQIFPGSIVANIANITTMPLLALSEPDNVPTSGSTQFSEKAK</sequence>
<gene>
    <name evidence="1" type="ORF">HBH39_16745</name>
</gene>
<keyword evidence="2" id="KW-1185">Reference proteome</keyword>
<evidence type="ECO:0000313" key="1">
    <source>
        <dbReference type="EMBL" id="QIR15916.1"/>
    </source>
</evidence>
<evidence type="ECO:0000313" key="2">
    <source>
        <dbReference type="Proteomes" id="UP000502608"/>
    </source>
</evidence>
<dbReference type="Proteomes" id="UP000502608">
    <property type="component" value="Chromosome"/>
</dbReference>
<name>A0A6G9QMY0_9GAMM</name>
<dbReference type="RefSeq" id="WP_167679772.1">
    <property type="nucleotide sequence ID" value="NZ_CP050313.1"/>
</dbReference>
<dbReference type="AlphaFoldDB" id="A0A6G9QMY0"/>
<reference evidence="1 2" key="1">
    <citation type="submission" date="2020-03" db="EMBL/GenBank/DDBJ databases">
        <title>Complete genome sequence of Shewanella sp.</title>
        <authorList>
            <person name="Kim Y.-S."/>
            <person name="Kim S.-J."/>
            <person name="Jung H.-K."/>
            <person name="Kim K.-H."/>
        </authorList>
    </citation>
    <scope>NUCLEOTIDE SEQUENCE [LARGE SCALE GENOMIC DNA]</scope>
    <source>
        <strain evidence="1 2">PN3F2</strain>
    </source>
</reference>
<dbReference type="Gene3D" id="1.20.1440.20">
    <property type="entry name" value="LemA-like domain"/>
    <property type="match status" value="1"/>
</dbReference>
<dbReference type="SUPFAM" id="SSF140478">
    <property type="entry name" value="LemA-like"/>
    <property type="match status" value="1"/>
</dbReference>
<protein>
    <submittedName>
        <fullName evidence="1">LemA family protein</fullName>
    </submittedName>
</protein>
<accession>A0A6G9QMY0</accession>
<dbReference type="InterPro" id="IPR023353">
    <property type="entry name" value="LemA-like_dom_sf"/>
</dbReference>
<organism evidence="1 2">
    <name type="scientific">Shewanella aestuarii</name>
    <dbReference type="NCBI Taxonomy" id="1028752"/>
    <lineage>
        <taxon>Bacteria</taxon>
        <taxon>Pseudomonadati</taxon>
        <taxon>Pseudomonadota</taxon>
        <taxon>Gammaproteobacteria</taxon>
        <taxon>Alteromonadales</taxon>
        <taxon>Shewanellaceae</taxon>
        <taxon>Shewanella</taxon>
    </lineage>
</organism>
<proteinExistence type="predicted"/>
<dbReference type="EMBL" id="CP050313">
    <property type="protein sequence ID" value="QIR15916.1"/>
    <property type="molecule type" value="Genomic_DNA"/>
</dbReference>
<dbReference type="KEGG" id="saes:HBH39_16745"/>